<reference evidence="13" key="1">
    <citation type="submission" date="2020-01" db="EMBL/GenBank/DDBJ databases">
        <authorList>
            <person name="Meier V. D."/>
            <person name="Meier V D."/>
        </authorList>
    </citation>
    <scope>NUCLEOTIDE SEQUENCE</scope>
    <source>
        <strain evidence="13">HLG_WM_MAG_10</strain>
    </source>
</reference>
<evidence type="ECO:0000256" key="1">
    <source>
        <dbReference type="ARBA" id="ARBA00001936"/>
    </source>
</evidence>
<evidence type="ECO:0000256" key="2">
    <source>
        <dbReference type="ARBA" id="ARBA00001946"/>
    </source>
</evidence>
<comment type="cofactor">
    <cofactor evidence="2">
        <name>Mg(2+)</name>
        <dbReference type="ChEBI" id="CHEBI:18420"/>
    </cofactor>
</comment>
<dbReference type="InterPro" id="IPR009097">
    <property type="entry name" value="Cyclic_Pdiesterase"/>
</dbReference>
<evidence type="ECO:0000259" key="12">
    <source>
        <dbReference type="Pfam" id="PF20750"/>
    </source>
</evidence>
<comment type="cofactor">
    <cofactor evidence="1">
        <name>Mn(2+)</name>
        <dbReference type="ChEBI" id="CHEBI:29035"/>
    </cofactor>
</comment>
<evidence type="ECO:0000256" key="8">
    <source>
        <dbReference type="ARBA" id="ARBA00022842"/>
    </source>
</evidence>
<dbReference type="InterPro" id="IPR036691">
    <property type="entry name" value="Endo/exonu/phosph_ase_sf"/>
</dbReference>
<feature type="domain" description="Endonuclease/exonuclease/phosphatase" evidence="9">
    <location>
        <begin position="138"/>
        <end position="375"/>
    </location>
</feature>
<dbReference type="Gene3D" id="1.10.1410.10">
    <property type="match status" value="1"/>
</dbReference>
<dbReference type="Pfam" id="PF13563">
    <property type="entry name" value="2_5_RNA_ligase2"/>
    <property type="match status" value="1"/>
</dbReference>
<keyword evidence="3" id="KW-0507">mRNA processing</keyword>
<gene>
    <name evidence="13" type="ORF">HELGO_WM17505</name>
</gene>
<dbReference type="Gene3D" id="3.60.10.10">
    <property type="entry name" value="Endonuclease/exonuclease/phosphatase"/>
    <property type="match status" value="1"/>
</dbReference>
<dbReference type="EMBL" id="CACVAQ010000263">
    <property type="protein sequence ID" value="CAA6818177.1"/>
    <property type="molecule type" value="Genomic_DNA"/>
</dbReference>
<dbReference type="GO" id="GO:0005524">
    <property type="term" value="F:ATP binding"/>
    <property type="evidence" value="ECO:0007669"/>
    <property type="project" value="UniProtKB-KW"/>
</dbReference>
<evidence type="ECO:0000256" key="5">
    <source>
        <dbReference type="ARBA" id="ARBA00022723"/>
    </source>
</evidence>
<evidence type="ECO:0000259" key="10">
    <source>
        <dbReference type="Pfam" id="PF04457"/>
    </source>
</evidence>
<dbReference type="GO" id="GO:1990817">
    <property type="term" value="F:poly(A) RNA polymerase activity"/>
    <property type="evidence" value="ECO:0007669"/>
    <property type="project" value="InterPro"/>
</dbReference>
<dbReference type="Pfam" id="PF20750">
    <property type="entry name" value="PAP_NTPase"/>
    <property type="match status" value="1"/>
</dbReference>
<keyword evidence="6" id="KW-0547">Nucleotide-binding</keyword>
<evidence type="ECO:0000256" key="3">
    <source>
        <dbReference type="ARBA" id="ARBA00022664"/>
    </source>
</evidence>
<dbReference type="Gene3D" id="3.90.1140.10">
    <property type="entry name" value="Cyclic phosphodiesterase"/>
    <property type="match status" value="1"/>
</dbReference>
<keyword evidence="5" id="KW-0479">Metal-binding</keyword>
<dbReference type="GO" id="GO:0006397">
    <property type="term" value="P:mRNA processing"/>
    <property type="evidence" value="ECO:0007669"/>
    <property type="project" value="UniProtKB-KW"/>
</dbReference>
<dbReference type="PANTHER" id="PTHR10682">
    <property type="entry name" value="POLY A POLYMERASE"/>
    <property type="match status" value="1"/>
</dbReference>
<dbReference type="Pfam" id="PF04457">
    <property type="entry name" value="MJ1316"/>
    <property type="match status" value="1"/>
</dbReference>
<feature type="domain" description="Poly(A) polymerase central" evidence="11">
    <location>
        <begin position="753"/>
        <end position="890"/>
    </location>
</feature>
<dbReference type="InterPro" id="IPR043519">
    <property type="entry name" value="NT_sf"/>
</dbReference>
<evidence type="ECO:0000256" key="6">
    <source>
        <dbReference type="ARBA" id="ARBA00022741"/>
    </source>
</evidence>
<evidence type="ECO:0000256" key="4">
    <source>
        <dbReference type="ARBA" id="ARBA00022679"/>
    </source>
</evidence>
<accession>A0A6S6TJ22</accession>
<dbReference type="CDD" id="cd09080">
    <property type="entry name" value="TDP2"/>
    <property type="match status" value="1"/>
</dbReference>
<dbReference type="Pfam" id="PF04928">
    <property type="entry name" value="PAP_central"/>
    <property type="match status" value="1"/>
</dbReference>
<organism evidence="13">
    <name type="scientific">uncultured Aureispira sp</name>
    <dbReference type="NCBI Taxonomy" id="1331704"/>
    <lineage>
        <taxon>Bacteria</taxon>
        <taxon>Pseudomonadati</taxon>
        <taxon>Bacteroidota</taxon>
        <taxon>Saprospiria</taxon>
        <taxon>Saprospirales</taxon>
        <taxon>Saprospiraceae</taxon>
        <taxon>Aureispira</taxon>
        <taxon>environmental samples</taxon>
    </lineage>
</organism>
<dbReference type="InterPro" id="IPR005135">
    <property type="entry name" value="Endo/exonuclease/phosphatase"/>
</dbReference>
<feature type="domain" description="Poly(A) polymerase nucleotidyltransferase" evidence="12">
    <location>
        <begin position="629"/>
        <end position="712"/>
    </location>
</feature>
<sequence>MKTPKQKLKPSWEMHDRILWDPKLNSLAFYIGYEDRMLKDAFGEKLLIDWASNDIPWNRVQYIRCADTIVWDRAKRIDLFEAHQLPSEAFALSTQAMQASLIIKGIPIVPKASYLVTAQERTLITSTENCLVETLTVASFNVLTDKYASEAIPSTARHRAIVQHIVALDADIILLQEVDAPMLETLLQANWKQPMYSSDIQRNSGNYYQELVLLSKYPFSWMEFQYSTHKKFPIASWQINGQAFHVANVHLSSNRAADALTVRQEQVKILLEYLDRLEGTALIGGDFNSRGTAGVEQLEAQAFRDCWAAVHPDDKGYTFEPDKNPLAKQSTLTGLPARFDRFYLRSTQHPWSIEAAAIFAKDALEASALLFPSDHYGLSISIAPKKVLSEPVLSNNPWASISASYRSAIVLIPDEATCQKIEGIRQAFDRKQKRWMPHITLLYGFLPERYFAQAAHELSAVLKGFPVFELELKQYQFFAQQSETSAWLEPVETEKKGSLKKLQQLLQDFFVLKNSTEKAKKGFTPHLSIGQFRSEVQALAALPAWQASRFKVRQIAFISRRQEAPFEVQYTIDLESGTIKKSTTSKRIEQDLIAFLKTKQVLIPFSEQEIRSIVLGVIQTTCNSILGQEYQLCILGSTRLGTNTFTSDLDVLAAVPKELDTFFFLEAVQTQLEGWYESARLIRSAQVPILKLQMDGISVDLLCVECPTSFISMDALSEKHRRYFSPQNWQAVTGILEAESILKYTQNRISLDTFQWFVKALKIWAKARAIKGNAFGFLGTYSWTILAAWVLDQVPAQEDSEDVTVLMAYFFNALNQYDWANPISIVKEQSYKLREKQDRMPILTSIKPYYNSARNITRSTKRILQQEFQRGHRILTQIKKGKNSWADLFEVVSPSTRSNLKLVVRANNALALQEACGWIEGHFLSLILALEQIEGLTLRPYPSVIVEEKTAFMYLDWSTSKANLGDSIQVCLDDFGRSFDFDNKEQALEFYYKP</sequence>
<evidence type="ECO:0000313" key="13">
    <source>
        <dbReference type="EMBL" id="CAA6818177.1"/>
    </source>
</evidence>
<keyword evidence="7" id="KW-0067">ATP-binding</keyword>
<dbReference type="GO" id="GO:0046872">
    <property type="term" value="F:metal ion binding"/>
    <property type="evidence" value="ECO:0007669"/>
    <property type="project" value="UniProtKB-KW"/>
</dbReference>
<dbReference type="InterPro" id="IPR048840">
    <property type="entry name" value="PolA_pol_NTPase"/>
</dbReference>
<dbReference type="SUPFAM" id="SSF56219">
    <property type="entry name" value="DNase I-like"/>
    <property type="match status" value="1"/>
</dbReference>
<evidence type="ECO:0000259" key="11">
    <source>
        <dbReference type="Pfam" id="PF04928"/>
    </source>
</evidence>
<protein>
    <submittedName>
        <fullName evidence="13">Poly(A) polymerase</fullName>
    </submittedName>
</protein>
<proteinExistence type="predicted"/>
<dbReference type="Gene3D" id="3.30.460.10">
    <property type="entry name" value="Beta Polymerase, domain 2"/>
    <property type="match status" value="1"/>
</dbReference>
<dbReference type="Pfam" id="PF03372">
    <property type="entry name" value="Exo_endo_phos"/>
    <property type="match status" value="1"/>
</dbReference>
<keyword evidence="8" id="KW-0460">Magnesium</keyword>
<dbReference type="PANTHER" id="PTHR10682:SF10">
    <property type="entry name" value="POLYNUCLEOTIDE ADENYLYLTRANSFERASE"/>
    <property type="match status" value="1"/>
</dbReference>
<keyword evidence="4" id="KW-0808">Transferase</keyword>
<name>A0A6S6TJ22_9BACT</name>
<dbReference type="SUPFAM" id="SSF81631">
    <property type="entry name" value="PAP/OAS1 substrate-binding domain"/>
    <property type="match status" value="1"/>
</dbReference>
<feature type="domain" description="MJ1316 RNA cyclic group end recognition" evidence="10">
    <location>
        <begin position="9"/>
        <end position="73"/>
    </location>
</feature>
<dbReference type="SUPFAM" id="SSF81301">
    <property type="entry name" value="Nucleotidyltransferase"/>
    <property type="match status" value="1"/>
</dbReference>
<evidence type="ECO:0000259" key="9">
    <source>
        <dbReference type="Pfam" id="PF03372"/>
    </source>
</evidence>
<dbReference type="InterPro" id="IPR040459">
    <property type="entry name" value="MJ1316"/>
</dbReference>
<evidence type="ECO:0000256" key="7">
    <source>
        <dbReference type="ARBA" id="ARBA00022840"/>
    </source>
</evidence>
<dbReference type="InterPro" id="IPR007012">
    <property type="entry name" value="PolA_pol_cen_dom"/>
</dbReference>
<dbReference type="SUPFAM" id="SSF55144">
    <property type="entry name" value="LigT-like"/>
    <property type="match status" value="1"/>
</dbReference>
<dbReference type="AlphaFoldDB" id="A0A6S6TJ22"/>